<dbReference type="Pfam" id="PF00018">
    <property type="entry name" value="SH3_1"/>
    <property type="match status" value="1"/>
</dbReference>
<reference evidence="5 6" key="1">
    <citation type="journal article" date="2018" name="Evol. Lett.">
        <title>Horizontal gene cluster transfer increased hallucinogenic mushroom diversity.</title>
        <authorList>
            <person name="Reynolds H.T."/>
            <person name="Vijayakumar V."/>
            <person name="Gluck-Thaler E."/>
            <person name="Korotkin H.B."/>
            <person name="Matheny P.B."/>
            <person name="Slot J.C."/>
        </authorList>
    </citation>
    <scope>NUCLEOTIDE SEQUENCE [LARGE SCALE GENOMIC DNA]</scope>
    <source>
        <strain evidence="5 6">2629</strain>
    </source>
</reference>
<feature type="domain" description="SH3" evidence="4">
    <location>
        <begin position="92"/>
        <end position="151"/>
    </location>
</feature>
<dbReference type="OrthoDB" id="5983572at2759"/>
<dbReference type="InParanoid" id="A0A409VB18"/>
<proteinExistence type="predicted"/>
<keyword evidence="1 2" id="KW-0728">SH3 domain</keyword>
<feature type="region of interest" description="Disordered" evidence="3">
    <location>
        <begin position="68"/>
        <end position="91"/>
    </location>
</feature>
<dbReference type="AlphaFoldDB" id="A0A409VB18"/>
<feature type="compositionally biased region" description="Basic and acidic residues" evidence="3">
    <location>
        <begin position="190"/>
        <end position="207"/>
    </location>
</feature>
<dbReference type="InterPro" id="IPR036028">
    <property type="entry name" value="SH3-like_dom_sf"/>
</dbReference>
<protein>
    <recommendedName>
        <fullName evidence="4">SH3 domain-containing protein</fullName>
    </recommendedName>
</protein>
<dbReference type="PANTHER" id="PTHR45929">
    <property type="entry name" value="JAK PATHWAY SIGNAL TRANSDUCTION ADAPTOR MOLECULE"/>
    <property type="match status" value="1"/>
</dbReference>
<organism evidence="5 6">
    <name type="scientific">Panaeolus cyanescens</name>
    <dbReference type="NCBI Taxonomy" id="181874"/>
    <lineage>
        <taxon>Eukaryota</taxon>
        <taxon>Fungi</taxon>
        <taxon>Dikarya</taxon>
        <taxon>Basidiomycota</taxon>
        <taxon>Agaricomycotina</taxon>
        <taxon>Agaricomycetes</taxon>
        <taxon>Agaricomycetidae</taxon>
        <taxon>Agaricales</taxon>
        <taxon>Agaricineae</taxon>
        <taxon>Galeropsidaceae</taxon>
        <taxon>Panaeolus</taxon>
    </lineage>
</organism>
<feature type="compositionally biased region" description="Polar residues" evidence="3">
    <location>
        <begin position="178"/>
        <end position="188"/>
    </location>
</feature>
<evidence type="ECO:0000256" key="3">
    <source>
        <dbReference type="SAM" id="MobiDB-lite"/>
    </source>
</evidence>
<name>A0A409VB18_9AGAR</name>
<dbReference type="STRING" id="181874.A0A409VB18"/>
<dbReference type="Gene3D" id="2.30.30.40">
    <property type="entry name" value="SH3 Domains"/>
    <property type="match status" value="1"/>
</dbReference>
<feature type="compositionally biased region" description="Pro residues" evidence="3">
    <location>
        <begin position="74"/>
        <end position="91"/>
    </location>
</feature>
<evidence type="ECO:0000313" key="6">
    <source>
        <dbReference type="Proteomes" id="UP000284842"/>
    </source>
</evidence>
<accession>A0A409VB18</accession>
<evidence type="ECO:0000256" key="2">
    <source>
        <dbReference type="PROSITE-ProRule" id="PRU00192"/>
    </source>
</evidence>
<dbReference type="EMBL" id="NHTK01006094">
    <property type="protein sequence ID" value="PPQ64133.1"/>
    <property type="molecule type" value="Genomic_DNA"/>
</dbReference>
<dbReference type="InterPro" id="IPR001452">
    <property type="entry name" value="SH3_domain"/>
</dbReference>
<dbReference type="PROSITE" id="PS50002">
    <property type="entry name" value="SH3"/>
    <property type="match status" value="1"/>
</dbReference>
<evidence type="ECO:0000256" key="1">
    <source>
        <dbReference type="ARBA" id="ARBA00022443"/>
    </source>
</evidence>
<dbReference type="SUPFAM" id="SSF50044">
    <property type="entry name" value="SH3-domain"/>
    <property type="match status" value="1"/>
</dbReference>
<dbReference type="FunFam" id="2.30.30.40:FF:000072">
    <property type="entry name" value="Unconventional Myosin IB"/>
    <property type="match status" value="1"/>
</dbReference>
<dbReference type="Proteomes" id="UP000284842">
    <property type="component" value="Unassembled WGS sequence"/>
</dbReference>
<dbReference type="InterPro" id="IPR050670">
    <property type="entry name" value="STAM"/>
</dbReference>
<comment type="caution">
    <text evidence="5">The sequence shown here is derived from an EMBL/GenBank/DDBJ whole genome shotgun (WGS) entry which is preliminary data.</text>
</comment>
<dbReference type="SMART" id="SM00326">
    <property type="entry name" value="SH3"/>
    <property type="match status" value="1"/>
</dbReference>
<dbReference type="PRINTS" id="PR00452">
    <property type="entry name" value="SH3DOMAIN"/>
</dbReference>
<sequence length="207" mass="22111">MAPQDPQAAALLAHVVSQIEHNVSFLAENNYISHSDASAILTKLPNLNNQVEDRSHSSISSITSRISNMMPSARPTPPPPAPRAVPAPPTAPAPAQVRALWGYNAEDAGELSFAAGDIIELVKEENADWWSGRLNNQVGLFPSSYVEHITAAPVNKPVYKPFGAAYHGMNAPPPAGQGVNSVGLQEQPGQEEKKKGFGKYKDTVRAS</sequence>
<dbReference type="PANTHER" id="PTHR45929:SF7">
    <property type="entry name" value="LAS SEVENTEEN-BINDING PROTEIN 1"/>
    <property type="match status" value="1"/>
</dbReference>
<evidence type="ECO:0000259" key="4">
    <source>
        <dbReference type="PROSITE" id="PS50002"/>
    </source>
</evidence>
<evidence type="ECO:0000313" key="5">
    <source>
        <dbReference type="EMBL" id="PPQ64133.1"/>
    </source>
</evidence>
<feature type="region of interest" description="Disordered" evidence="3">
    <location>
        <begin position="171"/>
        <end position="207"/>
    </location>
</feature>
<keyword evidence="6" id="KW-1185">Reference proteome</keyword>
<gene>
    <name evidence="5" type="ORF">CVT24_008763</name>
</gene>